<dbReference type="InterPro" id="IPR024078">
    <property type="entry name" value="LmbE-like_dom_sf"/>
</dbReference>
<dbReference type="GO" id="GO:0016811">
    <property type="term" value="F:hydrolase activity, acting on carbon-nitrogen (but not peptide) bonds, in linear amides"/>
    <property type="evidence" value="ECO:0007669"/>
    <property type="project" value="TreeGrafter"/>
</dbReference>
<evidence type="ECO:0000256" key="1">
    <source>
        <dbReference type="ARBA" id="ARBA00001947"/>
    </source>
</evidence>
<comment type="cofactor">
    <cofactor evidence="1">
        <name>Zn(2+)</name>
        <dbReference type="ChEBI" id="CHEBI:29105"/>
    </cofactor>
</comment>
<name>A0A6H1P5I9_PRIMG</name>
<evidence type="ECO:0000313" key="2">
    <source>
        <dbReference type="EMBL" id="QIZ08692.1"/>
    </source>
</evidence>
<dbReference type="Gene3D" id="3.40.50.10320">
    <property type="entry name" value="LmbE-like"/>
    <property type="match status" value="1"/>
</dbReference>
<organism evidence="2 3">
    <name type="scientific">Priestia megaterium</name>
    <name type="common">Bacillus megaterium</name>
    <dbReference type="NCBI Taxonomy" id="1404"/>
    <lineage>
        <taxon>Bacteria</taxon>
        <taxon>Bacillati</taxon>
        <taxon>Bacillota</taxon>
        <taxon>Bacilli</taxon>
        <taxon>Bacillales</taxon>
        <taxon>Bacillaceae</taxon>
        <taxon>Priestia</taxon>
    </lineage>
</organism>
<accession>A0A6H1P5I9</accession>
<reference evidence="2 3" key="1">
    <citation type="submission" date="2020-04" db="EMBL/GenBank/DDBJ databases">
        <title>Genome-Wide Identification of 5-Methylcytosine Sites in Bacterial Genomes By High-Throughput Sequencing of MspJI Restriction Fragments.</title>
        <authorList>
            <person name="Wu V."/>
        </authorList>
    </citation>
    <scope>NUCLEOTIDE SEQUENCE [LARGE SCALE GENOMIC DNA]</scope>
    <source>
        <strain evidence="2 3">S2</strain>
    </source>
</reference>
<reference evidence="2 3" key="2">
    <citation type="submission" date="2020-04" db="EMBL/GenBank/DDBJ databases">
        <authorList>
            <person name="Fomenkov A."/>
            <person name="Anton B.P."/>
            <person name="Roberts R.J."/>
        </authorList>
    </citation>
    <scope>NUCLEOTIDE SEQUENCE [LARGE SCALE GENOMIC DNA]</scope>
    <source>
        <strain evidence="2 3">S2</strain>
    </source>
</reference>
<proteinExistence type="predicted"/>
<sequence length="367" mass="42149">MIEKTFMNLPVYWPYLNQPCPCYLCYYYLFPKPSMHLSGSIFTIQIAPFLSVQPVPIPSIWSNLSKTIYGLQPGNYVTNTKPIDLLIFAPHPDDETLGTAGVIMRSVAAGKRVHVVIFTNGDGYPKAASQLLKKNIDELRPKDYFELARVRQFEVYAATAELGLKPSDITFLGYPDAGLDRVYKSEGPEPFQQRFTLMRKTYSMVHPDYHSLVYGMPAPYLKEFALSDTMDLIRWLQPKEIYVTDGADGHPDHQAAYLFVRDAVQATGYKGHVYTYLIHSGPDSQWPWPRGITPRLPFESHEYKEEQIPSFVQWPPPVRVPMTETEAIRKLKAIRAYRSQLATDREYLESFIKNEEIFWRMVGGNTE</sequence>
<dbReference type="Pfam" id="PF02585">
    <property type="entry name" value="PIG-L"/>
    <property type="match status" value="1"/>
</dbReference>
<dbReference type="InterPro" id="IPR003737">
    <property type="entry name" value="GlcNAc_PI_deacetylase-related"/>
</dbReference>
<dbReference type="SUPFAM" id="SSF102588">
    <property type="entry name" value="LmbE-like"/>
    <property type="match status" value="1"/>
</dbReference>
<evidence type="ECO:0000313" key="3">
    <source>
        <dbReference type="Proteomes" id="UP000501868"/>
    </source>
</evidence>
<gene>
    <name evidence="2" type="ORF">HFZ78_19955</name>
</gene>
<protein>
    <recommendedName>
        <fullName evidence="4">PIG-L family deacetylase</fullName>
    </recommendedName>
</protein>
<dbReference type="PANTHER" id="PTHR12993">
    <property type="entry name" value="N-ACETYLGLUCOSAMINYL-PHOSPHATIDYLINOSITOL DE-N-ACETYLASE-RELATED"/>
    <property type="match status" value="1"/>
</dbReference>
<dbReference type="EMBL" id="CP051128">
    <property type="protein sequence ID" value="QIZ08692.1"/>
    <property type="molecule type" value="Genomic_DNA"/>
</dbReference>
<dbReference type="PANTHER" id="PTHR12993:SF29">
    <property type="entry name" value="BLR3841 PROTEIN"/>
    <property type="match status" value="1"/>
</dbReference>
<evidence type="ECO:0008006" key="4">
    <source>
        <dbReference type="Google" id="ProtNLM"/>
    </source>
</evidence>
<dbReference type="Proteomes" id="UP000501868">
    <property type="component" value="Chromosome"/>
</dbReference>
<dbReference type="AlphaFoldDB" id="A0A6H1P5I9"/>